<organism evidence="2">
    <name type="scientific">Candidatus Caldatribacterium saccharofermentans</name>
    <dbReference type="NCBI Taxonomy" id="1454753"/>
    <lineage>
        <taxon>Bacteria</taxon>
        <taxon>Pseudomonadati</taxon>
        <taxon>Atribacterota</taxon>
        <taxon>Atribacteria</taxon>
        <taxon>Atribacterales</taxon>
        <taxon>Candidatus Caldatribacteriaceae</taxon>
        <taxon>Candidatus Caldatribacterium</taxon>
    </lineage>
</organism>
<dbReference type="SUPFAM" id="SSF51658">
    <property type="entry name" value="Xylose isomerase-like"/>
    <property type="match status" value="1"/>
</dbReference>
<dbReference type="InterPro" id="IPR036237">
    <property type="entry name" value="Xyl_isomerase-like_sf"/>
</dbReference>
<gene>
    <name evidence="2" type="ORF">ENW11_06745</name>
</gene>
<feature type="domain" description="Xylose isomerase-like TIM barrel" evidence="1">
    <location>
        <begin position="53"/>
        <end position="318"/>
    </location>
</feature>
<dbReference type="AlphaFoldDB" id="A0A7V4TGL6"/>
<reference evidence="2" key="1">
    <citation type="journal article" date="2020" name="mSystems">
        <title>Genome- and Community-Level Interaction Insights into Carbon Utilization and Element Cycling Functions of Hydrothermarchaeota in Hydrothermal Sediment.</title>
        <authorList>
            <person name="Zhou Z."/>
            <person name="Liu Y."/>
            <person name="Xu W."/>
            <person name="Pan J."/>
            <person name="Luo Z.H."/>
            <person name="Li M."/>
        </authorList>
    </citation>
    <scope>NUCLEOTIDE SEQUENCE [LARGE SCALE GENOMIC DNA]</scope>
    <source>
        <strain evidence="2">SpSt-82</strain>
    </source>
</reference>
<dbReference type="PANTHER" id="PTHR12110">
    <property type="entry name" value="HYDROXYPYRUVATE ISOMERASE"/>
    <property type="match status" value="1"/>
</dbReference>
<name>A0A7V4TGL6_9BACT</name>
<sequence>MVAHVENVFINTILHISKEGMSLGKAKISIGSWAYAIGPYASHPVPLDEVIVRLSELGFDGVELGGFKPHAHPDLYPTKEDRKKLLGLLEKYRLGVSAYVADLWSFPFASGDPKIVQAYEEMFDRSLEFCVDCGFDKIRVDTVTGTPFPRDWDYRETWDRVVAMFQKCADKARDVGVMVVWEFEPGFIFNKPSEIRKMHDDVNRENFKILLDTSHAQMCAVVGAKQTEPRETLPGGILELVDMLRGRIGHVHLIDSDNTLHDDETSTHAPFGTGYIDFEKVIPAIVASGYTSDWWCIDLCFWPNAWDITADSIKFLRDLFARLGMA</sequence>
<accession>A0A7V4TGL6</accession>
<comment type="caution">
    <text evidence="2">The sequence shown here is derived from an EMBL/GenBank/DDBJ whole genome shotgun (WGS) entry which is preliminary data.</text>
</comment>
<proteinExistence type="predicted"/>
<dbReference type="Gene3D" id="3.20.20.150">
    <property type="entry name" value="Divalent-metal-dependent TIM barrel enzymes"/>
    <property type="match status" value="1"/>
</dbReference>
<dbReference type="EMBL" id="DTIY01000043">
    <property type="protein sequence ID" value="HGY39480.1"/>
    <property type="molecule type" value="Genomic_DNA"/>
</dbReference>
<evidence type="ECO:0000313" key="2">
    <source>
        <dbReference type="EMBL" id="HGY39480.1"/>
    </source>
</evidence>
<dbReference type="GO" id="GO:0016853">
    <property type="term" value="F:isomerase activity"/>
    <property type="evidence" value="ECO:0007669"/>
    <property type="project" value="UniProtKB-KW"/>
</dbReference>
<keyword evidence="2" id="KW-0413">Isomerase</keyword>
<dbReference type="Pfam" id="PF01261">
    <property type="entry name" value="AP_endonuc_2"/>
    <property type="match status" value="1"/>
</dbReference>
<evidence type="ECO:0000259" key="1">
    <source>
        <dbReference type="Pfam" id="PF01261"/>
    </source>
</evidence>
<protein>
    <submittedName>
        <fullName evidence="2">Sugar phosphate isomerase/epimerase</fullName>
    </submittedName>
</protein>
<dbReference type="InterPro" id="IPR013022">
    <property type="entry name" value="Xyl_isomerase-like_TIM-brl"/>
</dbReference>
<dbReference type="InterPro" id="IPR050312">
    <property type="entry name" value="IolE/XylAMocC-like"/>
</dbReference>